<dbReference type="PANTHER" id="PTHR24104">
    <property type="entry name" value="E3 UBIQUITIN-PROTEIN LIGASE NHLRC1-RELATED"/>
    <property type="match status" value="1"/>
</dbReference>
<dbReference type="PROSITE" id="PS51257">
    <property type="entry name" value="PROKAR_LIPOPROTEIN"/>
    <property type="match status" value="1"/>
</dbReference>
<gene>
    <name evidence="3" type="ORF">FL622_12805</name>
</gene>
<dbReference type="PANTHER" id="PTHR24104:SF25">
    <property type="entry name" value="PROTEIN LIN-41"/>
    <property type="match status" value="1"/>
</dbReference>
<reference evidence="3 4" key="1">
    <citation type="submission" date="2019-07" db="EMBL/GenBank/DDBJ databases">
        <title>Insights of Desulfuromonas acetexigens electromicrobiology.</title>
        <authorList>
            <person name="Katuri K."/>
            <person name="Sapireddy V."/>
            <person name="Shaw D.R."/>
            <person name="Saikaly P."/>
        </authorList>
    </citation>
    <scope>NUCLEOTIDE SEQUENCE [LARGE SCALE GENOMIC DNA]</scope>
    <source>
        <strain evidence="3 4">2873</strain>
    </source>
</reference>
<evidence type="ECO:0000256" key="1">
    <source>
        <dbReference type="ARBA" id="ARBA00022737"/>
    </source>
</evidence>
<keyword evidence="4" id="KW-1185">Reference proteome</keyword>
<dbReference type="RefSeq" id="WP_092058922.1">
    <property type="nucleotide sequence ID" value="NZ_FOJJ01000041.1"/>
</dbReference>
<dbReference type="PROSITE" id="PS51125">
    <property type="entry name" value="NHL"/>
    <property type="match status" value="4"/>
</dbReference>
<accession>A0A550J9J0</accession>
<dbReference type="AlphaFoldDB" id="A0A550J9J0"/>
<feature type="repeat" description="NHL" evidence="2">
    <location>
        <begin position="156"/>
        <end position="195"/>
    </location>
</feature>
<evidence type="ECO:0000313" key="3">
    <source>
        <dbReference type="EMBL" id="TRO79782.1"/>
    </source>
</evidence>
<dbReference type="InterPro" id="IPR011042">
    <property type="entry name" value="6-blade_b-propeller_TolB-like"/>
</dbReference>
<dbReference type="EMBL" id="VJVV01000009">
    <property type="protein sequence ID" value="TRO79782.1"/>
    <property type="molecule type" value="Genomic_DNA"/>
</dbReference>
<dbReference type="OrthoDB" id="5480974at2"/>
<dbReference type="Gene3D" id="2.120.10.30">
    <property type="entry name" value="TolB, C-terminal domain"/>
    <property type="match status" value="1"/>
</dbReference>
<dbReference type="InterPro" id="IPR001258">
    <property type="entry name" value="NHL_repeat"/>
</dbReference>
<organism evidence="3 4">
    <name type="scientific">Trichloromonas acetexigens</name>
    <dbReference type="NCBI Taxonomy" id="38815"/>
    <lineage>
        <taxon>Bacteria</taxon>
        <taxon>Pseudomonadati</taxon>
        <taxon>Thermodesulfobacteriota</taxon>
        <taxon>Desulfuromonadia</taxon>
        <taxon>Desulfuromonadales</taxon>
        <taxon>Trichloromonadaceae</taxon>
        <taxon>Trichloromonas</taxon>
    </lineage>
</organism>
<dbReference type="Pfam" id="PF17170">
    <property type="entry name" value="DUF5128"/>
    <property type="match status" value="1"/>
</dbReference>
<name>A0A550J9J0_9BACT</name>
<keyword evidence="1" id="KW-0677">Repeat</keyword>
<dbReference type="Gene3D" id="2.40.10.500">
    <property type="match status" value="1"/>
</dbReference>
<comment type="caution">
    <text evidence="3">The sequence shown here is derived from an EMBL/GenBank/DDBJ whole genome shotgun (WGS) entry which is preliminary data.</text>
</comment>
<dbReference type="InterPro" id="IPR050952">
    <property type="entry name" value="TRIM-NHL_E3_ligases"/>
</dbReference>
<proteinExistence type="predicted"/>
<feature type="repeat" description="NHL" evidence="2">
    <location>
        <begin position="116"/>
        <end position="151"/>
    </location>
</feature>
<dbReference type="SUPFAM" id="SSF101898">
    <property type="entry name" value="NHL repeat"/>
    <property type="match status" value="1"/>
</dbReference>
<feature type="repeat" description="NHL" evidence="2">
    <location>
        <begin position="199"/>
        <end position="242"/>
    </location>
</feature>
<evidence type="ECO:0000256" key="2">
    <source>
        <dbReference type="PROSITE-ProRule" id="PRU00504"/>
    </source>
</evidence>
<dbReference type="Proteomes" id="UP000317155">
    <property type="component" value="Unassembled WGS sequence"/>
</dbReference>
<protein>
    <submittedName>
        <fullName evidence="3">6-bladed beta-propeller</fullName>
    </submittedName>
</protein>
<dbReference type="Pfam" id="PF01436">
    <property type="entry name" value="NHL"/>
    <property type="match status" value="1"/>
</dbReference>
<sequence>MKDHMKKPVTRLFLLFTVMIFLGGCSAKETKTRVLWPPPPNPPKLEWIGTYRSLDQMPKTASEKMTQSILGGQPVPVFKRPFGVASSGDGRIFISDVDQRQVIVYDLNKRSVYPFKNTGSIRTPFGMAMDSTGRLFVADAAGKTVLVFAPDDTPLFSIGGPELLDHPTFVALDEARDRIYVSDARAHRIAVFDMQGKHLRSFGDWGPQDGNFYSPQGMAVDKNGNLYVADMFNARVQVFDAEGKFLRKFGERGDLQSNFEMPKGIAIDSNGNLYITDARKKAMLTYNPEGRLLLFTGGGKASHPLSLMLPAGIWVDKKDQIYVVDQIGRRFAIWQYLNDAYLKEQPVE</sequence>
<feature type="repeat" description="NHL" evidence="2">
    <location>
        <begin position="246"/>
        <end position="289"/>
    </location>
</feature>
<evidence type="ECO:0000313" key="4">
    <source>
        <dbReference type="Proteomes" id="UP000317155"/>
    </source>
</evidence>
<dbReference type="GO" id="GO:0008270">
    <property type="term" value="F:zinc ion binding"/>
    <property type="evidence" value="ECO:0007669"/>
    <property type="project" value="UniProtKB-KW"/>
</dbReference>